<gene>
    <name evidence="2" type="ORF">DEM27_23625</name>
</gene>
<keyword evidence="1" id="KW-0472">Membrane</keyword>
<evidence type="ECO:0000313" key="3">
    <source>
        <dbReference type="Proteomes" id="UP000245252"/>
    </source>
</evidence>
<comment type="caution">
    <text evidence="2">The sequence shown here is derived from an EMBL/GenBank/DDBJ whole genome shotgun (WGS) entry which is preliminary data.</text>
</comment>
<dbReference type="EMBL" id="QFBC01000013">
    <property type="protein sequence ID" value="PWE53908.1"/>
    <property type="molecule type" value="Genomic_DNA"/>
</dbReference>
<dbReference type="Pfam" id="PF04657">
    <property type="entry name" value="DMT_YdcZ"/>
    <property type="match status" value="1"/>
</dbReference>
<evidence type="ECO:0000313" key="2">
    <source>
        <dbReference type="EMBL" id="PWE53908.1"/>
    </source>
</evidence>
<sequence length="146" mass="14935">MPAAVFVLLAAAGAALVIQNLLMTRISADASTILIPLVMNSAVGLVLLLTLLIGRAGLPGIHEAVAAFRFWSLLPGLLGSFFVFASILGYQRLGATATIATLVASQLVVGLLVDMMKSGGIRGYETAIAGAVLLGTGAILVTFRPS</sequence>
<dbReference type="AlphaFoldDB" id="A0A2U2DKT1"/>
<reference evidence="2 3" key="1">
    <citation type="submission" date="2018-05" db="EMBL/GenBank/DDBJ databases">
        <title>The draft genome of strain NS-104.</title>
        <authorList>
            <person name="Hang P."/>
            <person name="Jiang J."/>
        </authorList>
    </citation>
    <scope>NUCLEOTIDE SEQUENCE [LARGE SCALE GENOMIC DNA]</scope>
    <source>
        <strain evidence="2 3">NS-104</strain>
    </source>
</reference>
<accession>A0A2U2DKT1</accession>
<keyword evidence="1" id="KW-0812">Transmembrane</keyword>
<dbReference type="Proteomes" id="UP000245252">
    <property type="component" value="Unassembled WGS sequence"/>
</dbReference>
<name>A0A2U2DKT1_9HYPH</name>
<keyword evidence="1" id="KW-1133">Transmembrane helix</keyword>
<evidence type="ECO:0000256" key="1">
    <source>
        <dbReference type="SAM" id="Phobius"/>
    </source>
</evidence>
<dbReference type="InterPro" id="IPR006750">
    <property type="entry name" value="YdcZ"/>
</dbReference>
<dbReference type="RefSeq" id="WP_109460704.1">
    <property type="nucleotide sequence ID" value="NZ_QFBC01000013.1"/>
</dbReference>
<dbReference type="GO" id="GO:0005886">
    <property type="term" value="C:plasma membrane"/>
    <property type="evidence" value="ECO:0007669"/>
    <property type="project" value="TreeGrafter"/>
</dbReference>
<dbReference type="OrthoDB" id="7864805at2"/>
<keyword evidence="3" id="KW-1185">Reference proteome</keyword>
<feature type="transmembrane region" description="Helical" evidence="1">
    <location>
        <begin position="93"/>
        <end position="112"/>
    </location>
</feature>
<dbReference type="PANTHER" id="PTHR34821">
    <property type="entry name" value="INNER MEMBRANE PROTEIN YDCZ"/>
    <property type="match status" value="1"/>
</dbReference>
<feature type="transmembrane region" description="Helical" evidence="1">
    <location>
        <begin position="124"/>
        <end position="143"/>
    </location>
</feature>
<feature type="transmembrane region" description="Helical" evidence="1">
    <location>
        <begin position="66"/>
        <end position="87"/>
    </location>
</feature>
<evidence type="ECO:0008006" key="4">
    <source>
        <dbReference type="Google" id="ProtNLM"/>
    </source>
</evidence>
<organism evidence="2 3">
    <name type="scientific">Metarhizobium album</name>
    <dbReference type="NCBI Taxonomy" id="2182425"/>
    <lineage>
        <taxon>Bacteria</taxon>
        <taxon>Pseudomonadati</taxon>
        <taxon>Pseudomonadota</taxon>
        <taxon>Alphaproteobacteria</taxon>
        <taxon>Hyphomicrobiales</taxon>
        <taxon>Rhizobiaceae</taxon>
        <taxon>Metarhizobium</taxon>
    </lineage>
</organism>
<feature type="transmembrane region" description="Helical" evidence="1">
    <location>
        <begin position="33"/>
        <end position="54"/>
    </location>
</feature>
<proteinExistence type="predicted"/>
<protein>
    <recommendedName>
        <fullName evidence="4">EamA-like transporter family protein</fullName>
    </recommendedName>
</protein>
<dbReference type="PANTHER" id="PTHR34821:SF2">
    <property type="entry name" value="INNER MEMBRANE PROTEIN YDCZ"/>
    <property type="match status" value="1"/>
</dbReference>